<dbReference type="SUPFAM" id="SSF160935">
    <property type="entry name" value="VPA0735-like"/>
    <property type="match status" value="1"/>
</dbReference>
<accession>A0ABP1FTY8</accession>
<comment type="caution">
    <text evidence="2">The sequence shown here is derived from an EMBL/GenBank/DDBJ whole genome shotgun (WGS) entry which is preliminary data.</text>
</comment>
<dbReference type="EMBL" id="CAXHTA020000007">
    <property type="protein sequence ID" value="CAL5222349.1"/>
    <property type="molecule type" value="Genomic_DNA"/>
</dbReference>
<dbReference type="PANTHER" id="PTHR36509:SF3">
    <property type="entry name" value="SIGNAL PEPTIDE PROTEIN"/>
    <property type="match status" value="1"/>
</dbReference>
<dbReference type="InterPro" id="IPR010621">
    <property type="entry name" value="DUF1214"/>
</dbReference>
<dbReference type="Pfam" id="PF06742">
    <property type="entry name" value="DUF1214"/>
    <property type="match status" value="1"/>
</dbReference>
<evidence type="ECO:0000259" key="1">
    <source>
        <dbReference type="Pfam" id="PF06742"/>
    </source>
</evidence>
<name>A0ABP1FTY8_9CHLO</name>
<dbReference type="Proteomes" id="UP001497392">
    <property type="component" value="Unassembled WGS sequence"/>
</dbReference>
<sequence>MAQLAGQALAASGVPYSIDNGRNVSAFWQMTGAMAALNPPVTATDATAYAGFSGLGLTAKGFNAAATVDNDTALAMNLGLAAGLLCINASAYSPGNATAAHWTSSSLAVSPSGQSSTNILTRAAVDYSVLGANPPSTALYYNNYVSFNASDAATLAGPTLPLDGSAHDYTLSFTSFPNVTGFWSVTMYAAENHQFFNAPYNATDSAYRYNINAVTPGFAYNGGNFTIYMSVAPPPVGSQQHMNWLPIGTLPSSRFYLILRLYGPSQAAHAGLYDPPPILAYAHGSSVA</sequence>
<dbReference type="Gene3D" id="2.60.120.600">
    <property type="entry name" value="Domain of unknown function DUF1214, C-terminal domain"/>
    <property type="match status" value="1"/>
</dbReference>
<keyword evidence="3" id="KW-1185">Reference proteome</keyword>
<feature type="domain" description="DUF1214" evidence="1">
    <location>
        <begin position="161"/>
        <end position="266"/>
    </location>
</feature>
<protein>
    <submittedName>
        <fullName evidence="2">G4700 protein</fullName>
    </submittedName>
</protein>
<dbReference type="InterPro" id="IPR037049">
    <property type="entry name" value="DUF1214_C_sf"/>
</dbReference>
<gene>
    <name evidence="2" type="primary">g4700</name>
    <name evidence="2" type="ORF">VP750_LOCUS4008</name>
</gene>
<organism evidence="2 3">
    <name type="scientific">Coccomyxa viridis</name>
    <dbReference type="NCBI Taxonomy" id="1274662"/>
    <lineage>
        <taxon>Eukaryota</taxon>
        <taxon>Viridiplantae</taxon>
        <taxon>Chlorophyta</taxon>
        <taxon>core chlorophytes</taxon>
        <taxon>Trebouxiophyceae</taxon>
        <taxon>Trebouxiophyceae incertae sedis</taxon>
        <taxon>Coccomyxaceae</taxon>
        <taxon>Coccomyxa</taxon>
    </lineage>
</organism>
<dbReference type="PANTHER" id="PTHR36509">
    <property type="entry name" value="BLL3101 PROTEIN"/>
    <property type="match status" value="1"/>
</dbReference>
<evidence type="ECO:0000313" key="2">
    <source>
        <dbReference type="EMBL" id="CAL5222349.1"/>
    </source>
</evidence>
<proteinExistence type="predicted"/>
<reference evidence="2 3" key="1">
    <citation type="submission" date="2024-06" db="EMBL/GenBank/DDBJ databases">
        <authorList>
            <person name="Kraege A."/>
            <person name="Thomma B."/>
        </authorList>
    </citation>
    <scope>NUCLEOTIDE SEQUENCE [LARGE SCALE GENOMIC DNA]</scope>
</reference>
<evidence type="ECO:0000313" key="3">
    <source>
        <dbReference type="Proteomes" id="UP001497392"/>
    </source>
</evidence>